<keyword evidence="3" id="KW-0328">Glycosyltransferase</keyword>
<dbReference type="PANTHER" id="PTHR45947:SF3">
    <property type="entry name" value="SULFOQUINOVOSYL TRANSFERASE SQD2"/>
    <property type="match status" value="1"/>
</dbReference>
<gene>
    <name evidence="3" type="ORF">GGR03_002159</name>
</gene>
<evidence type="ECO:0000313" key="4">
    <source>
        <dbReference type="Proteomes" id="UP000588647"/>
    </source>
</evidence>
<evidence type="ECO:0000259" key="1">
    <source>
        <dbReference type="Pfam" id="PF00534"/>
    </source>
</evidence>
<accession>A0A7W6HD89</accession>
<dbReference type="Pfam" id="PF00534">
    <property type="entry name" value="Glycos_transf_1"/>
    <property type="match status" value="1"/>
</dbReference>
<dbReference type="EC" id="2.4.1.-" evidence="3"/>
<dbReference type="Pfam" id="PF13439">
    <property type="entry name" value="Glyco_transf_4"/>
    <property type="match status" value="1"/>
</dbReference>
<dbReference type="Gene3D" id="3.40.50.2000">
    <property type="entry name" value="Glycogen Phosphorylase B"/>
    <property type="match status" value="2"/>
</dbReference>
<dbReference type="InterPro" id="IPR028098">
    <property type="entry name" value="Glyco_trans_4-like_N"/>
</dbReference>
<comment type="caution">
    <text evidence="3">The sequence shown here is derived from an EMBL/GenBank/DDBJ whole genome shotgun (WGS) entry which is preliminary data.</text>
</comment>
<dbReference type="InterPro" id="IPR001296">
    <property type="entry name" value="Glyco_trans_1"/>
</dbReference>
<dbReference type="InterPro" id="IPR050194">
    <property type="entry name" value="Glycosyltransferase_grp1"/>
</dbReference>
<sequence>MRVLHFFKTYWPDTFGGIERTIDAIARSTSGMGIETTVLSLSRKPRERSVEFHGHRAVKARLDLDVASTGLSLGALGQFAREAAKADIVHYHFPWPYMDAAHFLVRHGKPSVVTYHSDIIKQRALKQVYAPLMQRFLGSVDALVATSPNYAASSPVLARHRDKVEIIPIGLEDAAVDAEETLPVCVEAERPFFLFAGVLRYYKGVDVLLDAAPLVPCDIVILGAGPLEDHLRKRVSAEGLANVRFVGALPDREKVALMRRCSAFVFPSTERSEAFGLALVEAEMFGRPMISTELDTGTSYVNLHGETGLVVPPNDARALAAAMNEMLASPERARQWGEAGRRRYLDLFTAEAMGRRYQALYARLQAQAGR</sequence>
<dbReference type="PANTHER" id="PTHR45947">
    <property type="entry name" value="SULFOQUINOVOSYL TRANSFERASE SQD2"/>
    <property type="match status" value="1"/>
</dbReference>
<dbReference type="SUPFAM" id="SSF53756">
    <property type="entry name" value="UDP-Glycosyltransferase/glycogen phosphorylase"/>
    <property type="match status" value="1"/>
</dbReference>
<dbReference type="GO" id="GO:0016757">
    <property type="term" value="F:glycosyltransferase activity"/>
    <property type="evidence" value="ECO:0007669"/>
    <property type="project" value="UniProtKB-KW"/>
</dbReference>
<evidence type="ECO:0000259" key="2">
    <source>
        <dbReference type="Pfam" id="PF13439"/>
    </source>
</evidence>
<feature type="domain" description="Glycosyl transferase family 1" evidence="1">
    <location>
        <begin position="189"/>
        <end position="343"/>
    </location>
</feature>
<dbReference type="AlphaFoldDB" id="A0A7W6HD89"/>
<keyword evidence="4" id="KW-1185">Reference proteome</keyword>
<feature type="domain" description="Glycosyltransferase subfamily 4-like N-terminal" evidence="2">
    <location>
        <begin position="15"/>
        <end position="171"/>
    </location>
</feature>
<dbReference type="RefSeq" id="WP_183207758.1">
    <property type="nucleotide sequence ID" value="NZ_JAAAMM010000002.1"/>
</dbReference>
<proteinExistence type="predicted"/>
<protein>
    <submittedName>
        <fullName evidence="3">Rhamnosyl/mannosyltransferase</fullName>
        <ecNumber evidence="3">2.4.1.-</ecNumber>
    </submittedName>
</protein>
<name>A0A7W6HD89_9HYPH</name>
<evidence type="ECO:0000313" key="3">
    <source>
        <dbReference type="EMBL" id="MBB4003084.1"/>
    </source>
</evidence>
<reference evidence="3 4" key="1">
    <citation type="submission" date="2020-08" db="EMBL/GenBank/DDBJ databases">
        <title>Genomic Encyclopedia of Type Strains, Phase IV (KMG-IV): sequencing the most valuable type-strain genomes for metagenomic binning, comparative biology and taxonomic classification.</title>
        <authorList>
            <person name="Goeker M."/>
        </authorList>
    </citation>
    <scope>NUCLEOTIDE SEQUENCE [LARGE SCALE GENOMIC DNA]</scope>
    <source>
        <strain evidence="3 4">DSM 103570</strain>
    </source>
</reference>
<organism evidence="3 4">
    <name type="scientific">Aurantimonas endophytica</name>
    <dbReference type="NCBI Taxonomy" id="1522175"/>
    <lineage>
        <taxon>Bacteria</taxon>
        <taxon>Pseudomonadati</taxon>
        <taxon>Pseudomonadota</taxon>
        <taxon>Alphaproteobacteria</taxon>
        <taxon>Hyphomicrobiales</taxon>
        <taxon>Aurantimonadaceae</taxon>
        <taxon>Aurantimonas</taxon>
    </lineage>
</organism>
<keyword evidence="3" id="KW-0808">Transferase</keyword>
<dbReference type="Proteomes" id="UP000588647">
    <property type="component" value="Unassembled WGS sequence"/>
</dbReference>
<dbReference type="EMBL" id="JACIEM010000002">
    <property type="protein sequence ID" value="MBB4003084.1"/>
    <property type="molecule type" value="Genomic_DNA"/>
</dbReference>